<dbReference type="SUPFAM" id="SSF48371">
    <property type="entry name" value="ARM repeat"/>
    <property type="match status" value="1"/>
</dbReference>
<evidence type="ECO:0000313" key="1">
    <source>
        <dbReference type="EMBL" id="CAK9069943.1"/>
    </source>
</evidence>
<reference evidence="1 2" key="1">
    <citation type="submission" date="2024-02" db="EMBL/GenBank/DDBJ databases">
        <authorList>
            <person name="Chen Y."/>
            <person name="Shah S."/>
            <person name="Dougan E. K."/>
            <person name="Thang M."/>
            <person name="Chan C."/>
        </authorList>
    </citation>
    <scope>NUCLEOTIDE SEQUENCE [LARGE SCALE GENOMIC DNA]</scope>
</reference>
<keyword evidence="2" id="KW-1185">Reference proteome</keyword>
<proteinExistence type="predicted"/>
<protein>
    <submittedName>
        <fullName evidence="1">Uncharacterized protein</fullName>
    </submittedName>
</protein>
<gene>
    <name evidence="1" type="ORF">CCMP2556_LOCUS34380</name>
</gene>
<evidence type="ECO:0000313" key="2">
    <source>
        <dbReference type="Proteomes" id="UP001642484"/>
    </source>
</evidence>
<dbReference type="InterPro" id="IPR011990">
    <property type="entry name" value="TPR-like_helical_dom_sf"/>
</dbReference>
<dbReference type="Gene3D" id="1.25.40.10">
    <property type="entry name" value="Tetratricopeptide repeat domain"/>
    <property type="match status" value="1"/>
</dbReference>
<name>A0ABP0P1N3_9DINO</name>
<dbReference type="PANTHER" id="PTHR46035">
    <property type="entry name" value="TETRATRICOPEPTIDE REPEAT PROTEIN 4"/>
    <property type="match status" value="1"/>
</dbReference>
<sequence>MAADEKPVEAVTRWRQPLEAVMRRILKDYQGTEPQVRDGMESGMRRLFEKPYDAEIMAMMGWKPLSLEDAQRIIFFPRMSDMEVYVKAFQLETPEATKRKEQLMKFKLLSVFYTLHRHDGGLAERFMHFGGLLSLVSLLGEENHVIQSQAIELLTDFLEPQMAMQPASSGRQAHLQHHVFLCLSSGPLWRNCAQILAEPGEVFPRSFDSSIRLLAAAIGWLRPQNGQSVPEATVPPEVHEAFQALQRCADGARLGPEMRQVAGELLEELANVPTIRSDPLSGDALKKCQNSLFDPTMQRREDEAHAWQTLKLLGSEAVKAQLWWPAEAIYRLALEEGGQVLPDAEASVLNSNRALVLIKAGHFAEAAEAAQAALVLNELNAKAAFRRAQALVELSSPEAFAAAKRAQELEPKDKMVLELLQKAEALPGVNDLNGMD</sequence>
<accession>A0ABP0P1N3</accession>
<dbReference type="Proteomes" id="UP001642484">
    <property type="component" value="Unassembled WGS sequence"/>
</dbReference>
<comment type="caution">
    <text evidence="1">The sequence shown here is derived from an EMBL/GenBank/DDBJ whole genome shotgun (WGS) entry which is preliminary data.</text>
</comment>
<dbReference type="PANTHER" id="PTHR46035:SF1">
    <property type="entry name" value="TETRATRICOPEPTIDE REPEAT PROTEIN 4"/>
    <property type="match status" value="1"/>
</dbReference>
<dbReference type="InterPro" id="IPR016024">
    <property type="entry name" value="ARM-type_fold"/>
</dbReference>
<organism evidence="1 2">
    <name type="scientific">Durusdinium trenchii</name>
    <dbReference type="NCBI Taxonomy" id="1381693"/>
    <lineage>
        <taxon>Eukaryota</taxon>
        <taxon>Sar</taxon>
        <taxon>Alveolata</taxon>
        <taxon>Dinophyceae</taxon>
        <taxon>Suessiales</taxon>
        <taxon>Symbiodiniaceae</taxon>
        <taxon>Durusdinium</taxon>
    </lineage>
</organism>
<dbReference type="SUPFAM" id="SSF48452">
    <property type="entry name" value="TPR-like"/>
    <property type="match status" value="1"/>
</dbReference>
<dbReference type="EMBL" id="CAXAMN010022473">
    <property type="protein sequence ID" value="CAK9069943.1"/>
    <property type="molecule type" value="Genomic_DNA"/>
</dbReference>